<reference evidence="1" key="2">
    <citation type="journal article" date="2015" name="Fish Shellfish Immunol.">
        <title>Early steps in the European eel (Anguilla anguilla)-Vibrio vulnificus interaction in the gills: Role of the RtxA13 toxin.</title>
        <authorList>
            <person name="Callol A."/>
            <person name="Pajuelo D."/>
            <person name="Ebbesson L."/>
            <person name="Teles M."/>
            <person name="MacKenzie S."/>
            <person name="Amaro C."/>
        </authorList>
    </citation>
    <scope>NUCLEOTIDE SEQUENCE</scope>
</reference>
<evidence type="ECO:0000313" key="1">
    <source>
        <dbReference type="EMBL" id="JAH52850.1"/>
    </source>
</evidence>
<organism evidence="1">
    <name type="scientific">Anguilla anguilla</name>
    <name type="common">European freshwater eel</name>
    <name type="synonym">Muraena anguilla</name>
    <dbReference type="NCBI Taxonomy" id="7936"/>
    <lineage>
        <taxon>Eukaryota</taxon>
        <taxon>Metazoa</taxon>
        <taxon>Chordata</taxon>
        <taxon>Craniata</taxon>
        <taxon>Vertebrata</taxon>
        <taxon>Euteleostomi</taxon>
        <taxon>Actinopterygii</taxon>
        <taxon>Neopterygii</taxon>
        <taxon>Teleostei</taxon>
        <taxon>Anguilliformes</taxon>
        <taxon>Anguillidae</taxon>
        <taxon>Anguilla</taxon>
    </lineage>
</organism>
<proteinExistence type="predicted"/>
<protein>
    <submittedName>
        <fullName evidence="1">Uncharacterized protein</fullName>
    </submittedName>
</protein>
<dbReference type="EMBL" id="GBXM01055727">
    <property type="protein sequence ID" value="JAH52850.1"/>
    <property type="molecule type" value="Transcribed_RNA"/>
</dbReference>
<name>A0A0E9TIZ5_ANGAN</name>
<reference evidence="1" key="1">
    <citation type="submission" date="2014-11" db="EMBL/GenBank/DDBJ databases">
        <authorList>
            <person name="Amaro Gonzalez C."/>
        </authorList>
    </citation>
    <scope>NUCLEOTIDE SEQUENCE</scope>
</reference>
<accession>A0A0E9TIZ5</accession>
<sequence>MLNNNHHHPYLIGCHINTQYIRRDVFPESLDMASEVWRFTTISGMITIFLN</sequence>
<dbReference type="AlphaFoldDB" id="A0A0E9TIZ5"/>